<comment type="caution">
    <text evidence="1">The sequence shown here is derived from an EMBL/GenBank/DDBJ whole genome shotgun (WGS) entry which is preliminary data.</text>
</comment>
<protein>
    <submittedName>
        <fullName evidence="1">Uncharacterized protein</fullName>
    </submittedName>
</protein>
<reference evidence="1" key="1">
    <citation type="submission" date="2024-09" db="EMBL/GenBank/DDBJ databases">
        <title>Draft Genome Sequences of Neofusicoccum parvum.</title>
        <authorList>
            <person name="Ashida A."/>
            <person name="Camagna M."/>
            <person name="Tanaka A."/>
            <person name="Takemoto D."/>
        </authorList>
    </citation>
    <scope>NUCLEOTIDE SEQUENCE</scope>
    <source>
        <strain evidence="1">PPO83</strain>
    </source>
</reference>
<proteinExistence type="predicted"/>
<keyword evidence="2" id="KW-1185">Reference proteome</keyword>
<dbReference type="EMBL" id="BSXG01000032">
    <property type="protein sequence ID" value="GME26967.1"/>
    <property type="molecule type" value="Genomic_DNA"/>
</dbReference>
<gene>
    <name evidence="1" type="primary">g11536</name>
    <name evidence="1" type="ORF">NpPPO83_00011536</name>
</gene>
<accession>A0ACB5S2M5</accession>
<name>A0ACB5S2M5_9PEZI</name>
<evidence type="ECO:0000313" key="1">
    <source>
        <dbReference type="EMBL" id="GME26967.1"/>
    </source>
</evidence>
<organism evidence="1 2">
    <name type="scientific">Neofusicoccum parvum</name>
    <dbReference type="NCBI Taxonomy" id="310453"/>
    <lineage>
        <taxon>Eukaryota</taxon>
        <taxon>Fungi</taxon>
        <taxon>Dikarya</taxon>
        <taxon>Ascomycota</taxon>
        <taxon>Pezizomycotina</taxon>
        <taxon>Dothideomycetes</taxon>
        <taxon>Dothideomycetes incertae sedis</taxon>
        <taxon>Botryosphaeriales</taxon>
        <taxon>Botryosphaeriaceae</taxon>
        <taxon>Neofusicoccum</taxon>
    </lineage>
</organism>
<dbReference type="Proteomes" id="UP001165186">
    <property type="component" value="Unassembled WGS sequence"/>
</dbReference>
<evidence type="ECO:0000313" key="2">
    <source>
        <dbReference type="Proteomes" id="UP001165186"/>
    </source>
</evidence>
<sequence>MRFTMSSRLVAAVSCLLLLSTLLLSVTAAPVPSSSDGLQQEGAVADARVAAREVSSSTRSASAPSQEDVEKRSSKGLMKRSPEPKRFSLDDFTTIAAAADKYDGLKPEGAGFVGLKQRGLPGWSRIF</sequence>